<dbReference type="SUPFAM" id="SSF46785">
    <property type="entry name" value="Winged helix' DNA-binding domain"/>
    <property type="match status" value="1"/>
</dbReference>
<evidence type="ECO:0000256" key="3">
    <source>
        <dbReference type="ARBA" id="ARBA00023163"/>
    </source>
</evidence>
<dbReference type="PANTHER" id="PTHR38445:SF7">
    <property type="entry name" value="GNTR-FAMILY TRANSCRIPTIONAL REGULATOR"/>
    <property type="match status" value="1"/>
</dbReference>
<proteinExistence type="predicted"/>
<gene>
    <name evidence="5" type="ORF">ACFU0X_25125</name>
</gene>
<dbReference type="RefSeq" id="WP_381727835.1">
    <property type="nucleotide sequence ID" value="NZ_JBHVBU010000086.1"/>
</dbReference>
<keyword evidence="1" id="KW-0805">Transcription regulation</keyword>
<keyword evidence="6" id="KW-1185">Reference proteome</keyword>
<dbReference type="EMBL" id="JBHVBU010000086">
    <property type="protein sequence ID" value="MFE7966280.1"/>
    <property type="molecule type" value="Genomic_DNA"/>
</dbReference>
<dbReference type="CDD" id="cd07377">
    <property type="entry name" value="WHTH_GntR"/>
    <property type="match status" value="1"/>
</dbReference>
<keyword evidence="2" id="KW-0238">DNA-binding</keyword>
<evidence type="ECO:0000256" key="1">
    <source>
        <dbReference type="ARBA" id="ARBA00023015"/>
    </source>
</evidence>
<dbReference type="PROSITE" id="PS50949">
    <property type="entry name" value="HTH_GNTR"/>
    <property type="match status" value="1"/>
</dbReference>
<comment type="caution">
    <text evidence="5">The sequence shown here is derived from an EMBL/GenBank/DDBJ whole genome shotgun (WGS) entry which is preliminary data.</text>
</comment>
<dbReference type="Proteomes" id="UP001600650">
    <property type="component" value="Unassembled WGS sequence"/>
</dbReference>
<protein>
    <submittedName>
        <fullName evidence="5">GntR family transcriptional regulator</fullName>
    </submittedName>
</protein>
<sequence>MLLRLDVADTRPLHEQVAGAIRRAIAEGECAPGDRLPPARDLSQALGVNVNTVLRGLRALRDEGVLEFRRGRGVTVAQGADGRAALLDRVRKVLADAARLGYGKDDVIDMIREVT</sequence>
<organism evidence="5 6">
    <name type="scientific">Streptomyces cellulosae</name>
    <dbReference type="NCBI Taxonomy" id="1968"/>
    <lineage>
        <taxon>Bacteria</taxon>
        <taxon>Bacillati</taxon>
        <taxon>Actinomycetota</taxon>
        <taxon>Actinomycetes</taxon>
        <taxon>Kitasatosporales</taxon>
        <taxon>Streptomycetaceae</taxon>
        <taxon>Streptomyces</taxon>
    </lineage>
</organism>
<dbReference type="Pfam" id="PF00392">
    <property type="entry name" value="GntR"/>
    <property type="match status" value="1"/>
</dbReference>
<accession>A0ABW6JLK9</accession>
<dbReference type="InterPro" id="IPR000524">
    <property type="entry name" value="Tscrpt_reg_HTH_GntR"/>
</dbReference>
<reference evidence="5 6" key="1">
    <citation type="submission" date="2024-09" db="EMBL/GenBank/DDBJ databases">
        <title>The Natural Products Discovery Center: Release of the First 8490 Sequenced Strains for Exploring Actinobacteria Biosynthetic Diversity.</title>
        <authorList>
            <person name="Kalkreuter E."/>
            <person name="Kautsar S.A."/>
            <person name="Yang D."/>
            <person name="Bader C.D."/>
            <person name="Teijaro C.N."/>
            <person name="Fluegel L."/>
            <person name="Davis C.M."/>
            <person name="Simpson J.R."/>
            <person name="Lauterbach L."/>
            <person name="Steele A.D."/>
            <person name="Gui C."/>
            <person name="Meng S."/>
            <person name="Li G."/>
            <person name="Viehrig K."/>
            <person name="Ye F."/>
            <person name="Su P."/>
            <person name="Kiefer A.F."/>
            <person name="Nichols A."/>
            <person name="Cepeda A.J."/>
            <person name="Yan W."/>
            <person name="Fan B."/>
            <person name="Jiang Y."/>
            <person name="Adhikari A."/>
            <person name="Zheng C.-J."/>
            <person name="Schuster L."/>
            <person name="Cowan T.M."/>
            <person name="Smanski M.J."/>
            <person name="Chevrette M.G."/>
            <person name="De Carvalho L.P.S."/>
            <person name="Shen B."/>
        </authorList>
    </citation>
    <scope>NUCLEOTIDE SEQUENCE [LARGE SCALE GENOMIC DNA]</scope>
    <source>
        <strain evidence="5 6">NPDC057399</strain>
    </source>
</reference>
<keyword evidence="3" id="KW-0804">Transcription</keyword>
<feature type="domain" description="HTH gntR-type" evidence="4">
    <location>
        <begin position="11"/>
        <end position="79"/>
    </location>
</feature>
<evidence type="ECO:0000256" key="2">
    <source>
        <dbReference type="ARBA" id="ARBA00023125"/>
    </source>
</evidence>
<evidence type="ECO:0000313" key="5">
    <source>
        <dbReference type="EMBL" id="MFE7966280.1"/>
    </source>
</evidence>
<dbReference type="Gene3D" id="1.10.10.10">
    <property type="entry name" value="Winged helix-like DNA-binding domain superfamily/Winged helix DNA-binding domain"/>
    <property type="match status" value="1"/>
</dbReference>
<dbReference type="PANTHER" id="PTHR38445">
    <property type="entry name" value="HTH-TYPE TRANSCRIPTIONAL REPRESSOR YTRA"/>
    <property type="match status" value="1"/>
</dbReference>
<name>A0ABW6JLK9_STRCE</name>
<dbReference type="InterPro" id="IPR036388">
    <property type="entry name" value="WH-like_DNA-bd_sf"/>
</dbReference>
<dbReference type="SMART" id="SM00345">
    <property type="entry name" value="HTH_GNTR"/>
    <property type="match status" value="1"/>
</dbReference>
<evidence type="ECO:0000259" key="4">
    <source>
        <dbReference type="PROSITE" id="PS50949"/>
    </source>
</evidence>
<dbReference type="InterPro" id="IPR036390">
    <property type="entry name" value="WH_DNA-bd_sf"/>
</dbReference>
<evidence type="ECO:0000313" key="6">
    <source>
        <dbReference type="Proteomes" id="UP001600650"/>
    </source>
</evidence>